<organism evidence="1 2">
    <name type="scientific">Penicillium frequentans</name>
    <dbReference type="NCBI Taxonomy" id="3151616"/>
    <lineage>
        <taxon>Eukaryota</taxon>
        <taxon>Fungi</taxon>
        <taxon>Dikarya</taxon>
        <taxon>Ascomycota</taxon>
        <taxon>Pezizomycotina</taxon>
        <taxon>Eurotiomycetes</taxon>
        <taxon>Eurotiomycetidae</taxon>
        <taxon>Eurotiales</taxon>
        <taxon>Aspergillaceae</taxon>
        <taxon>Penicillium</taxon>
    </lineage>
</organism>
<dbReference type="PANTHER" id="PTHR38115:SF1">
    <property type="entry name" value="LIPOCALIN-LIKE DOMAIN-CONTAINING PROTEIN"/>
    <property type="match status" value="1"/>
</dbReference>
<dbReference type="EMBL" id="JAQIZZ010000008">
    <property type="protein sequence ID" value="KAJ5523897.1"/>
    <property type="molecule type" value="Genomic_DNA"/>
</dbReference>
<evidence type="ECO:0000313" key="1">
    <source>
        <dbReference type="EMBL" id="KAJ5523897.1"/>
    </source>
</evidence>
<proteinExistence type="predicted"/>
<dbReference type="AlphaFoldDB" id="A0AAD6G982"/>
<dbReference type="InterPro" id="IPR053037">
    <property type="entry name" value="Pericyclase_pydY-like"/>
</dbReference>
<comment type="caution">
    <text evidence="1">The sequence shown here is derived from an EMBL/GenBank/DDBJ whole genome shotgun (WGS) entry which is preliminary data.</text>
</comment>
<sequence length="134" mass="15001">MAAPSEITVRDLSGRWDSNSELSDDAKPIMELQGVPWIVRSMLANTSISVTLRQSTDEAGVTKVDSIQTSMGQVVEETRVLDWEPRDQPHLIFGNMTVRSRFSEPNDLEAVLRDRAGSGACDWEGRLLRLKSRQ</sequence>
<dbReference type="Proteomes" id="UP001220324">
    <property type="component" value="Unassembled WGS sequence"/>
</dbReference>
<accession>A0AAD6G982</accession>
<evidence type="ECO:0000313" key="2">
    <source>
        <dbReference type="Proteomes" id="UP001220324"/>
    </source>
</evidence>
<reference evidence="1 2" key="1">
    <citation type="journal article" date="2023" name="IMA Fungus">
        <title>Comparative genomic study of the Penicillium genus elucidates a diverse pangenome and 15 lateral gene transfer events.</title>
        <authorList>
            <person name="Petersen C."/>
            <person name="Sorensen T."/>
            <person name="Nielsen M.R."/>
            <person name="Sondergaard T.E."/>
            <person name="Sorensen J.L."/>
            <person name="Fitzpatrick D.A."/>
            <person name="Frisvad J.C."/>
            <person name="Nielsen K.L."/>
        </authorList>
    </citation>
    <scope>NUCLEOTIDE SEQUENCE [LARGE SCALE GENOMIC DNA]</scope>
    <source>
        <strain evidence="1 2">IBT 35679</strain>
    </source>
</reference>
<dbReference type="PANTHER" id="PTHR38115">
    <property type="entry name" value="LIPOCALIN-LIKE DOMAIN-CONTAINING PROTEIN"/>
    <property type="match status" value="1"/>
</dbReference>
<protein>
    <submittedName>
        <fullName evidence="1">Uncharacterized protein</fullName>
    </submittedName>
</protein>
<keyword evidence="2" id="KW-1185">Reference proteome</keyword>
<gene>
    <name evidence="1" type="ORF">N7494_010547</name>
</gene>
<name>A0AAD6G982_9EURO</name>